<evidence type="ECO:0000313" key="2">
    <source>
        <dbReference type="Proteomes" id="UP000886844"/>
    </source>
</evidence>
<gene>
    <name evidence="1" type="ORF">H9828_06585</name>
</gene>
<sequence>MELSIDGMICDLGTDAIAVPGYDAARTETIDDAREGRSLKIELPVTPRNRPILQFAEDPDSALLFNEAPHRAELTEEGAVLIEGSVRLLAVKGARYEIEIRSGGAGWAEQAARSKFDELGIDWSGKLTPTAIYQSWTDDSPVRFFPVHHDDYEQQNSSSDLLPAERFLAVEDYHPFLHVATLVGTIFSQAGYRVKSRFFESELFQSLYMSGAYASRDTAAAVNRMGFQARRLGPATATGNEFGRVTANPKALANTVGNIVDTATPQAIDVDGEAISGLYNNGNCFSTVDDKICFTPPSEITVGFEYYLKYTTTHRILSRDRLSGFDTIYLGPGAEFGFQLANRYEDLRNQLTNNFLYRVIVFDHQPGNQYRLSLTRGIIQDVIWTTFIARTIVLNSPETGKLSNLKLQIYENAQWVPYTGDWALYNGYIDETGETTVEVKLRTPSEKVSPTSPKYFNQIYFAGAEEGMQLTLHKECSLRPVFQPGPAFGSSIDFADVARHDIQQSELLEALAHLFNLRFYTEEPTRTVWIEPEPDFFGIGEAVDWSRRTDFSQPVVRQQIAPEIHEVRTWRFQEGDGAVTRFDADEETTLGSWSFEVPSYASLQGEKVLRNPLFAPSLNSTGHYLNAPSALLLQVGDRDDAEDDGTNFTPRIVRYVGIKPLPENERWGYPSGQSEYPLIAFLHPGDDDTEPFTLGFEDRDGAQGLHRYYDHQVRREALRERISLRLRIAPHEFEALFAPGTGAPDIRSAFRIDTGEGIVTAALREIDDYDPREASVKCLFERIDEA</sequence>
<organism evidence="1 2">
    <name type="scientific">Candidatus Alistipes intestinigallinarum</name>
    <dbReference type="NCBI Taxonomy" id="2838440"/>
    <lineage>
        <taxon>Bacteria</taxon>
        <taxon>Pseudomonadati</taxon>
        <taxon>Bacteroidota</taxon>
        <taxon>Bacteroidia</taxon>
        <taxon>Bacteroidales</taxon>
        <taxon>Rikenellaceae</taxon>
        <taxon>Alistipes</taxon>
    </lineage>
</organism>
<accession>A0A9D2CCY6</accession>
<proteinExistence type="predicted"/>
<dbReference type="EMBL" id="DXDA01000056">
    <property type="protein sequence ID" value="HIY69065.1"/>
    <property type="molecule type" value="Genomic_DNA"/>
</dbReference>
<name>A0A9D2CCY6_9BACT</name>
<evidence type="ECO:0000313" key="1">
    <source>
        <dbReference type="EMBL" id="HIY69065.1"/>
    </source>
</evidence>
<protein>
    <submittedName>
        <fullName evidence="1">Uncharacterized protein</fullName>
    </submittedName>
</protein>
<comment type="caution">
    <text evidence="1">The sequence shown here is derived from an EMBL/GenBank/DDBJ whole genome shotgun (WGS) entry which is preliminary data.</text>
</comment>
<dbReference type="Proteomes" id="UP000886844">
    <property type="component" value="Unassembled WGS sequence"/>
</dbReference>
<reference evidence="1" key="1">
    <citation type="journal article" date="2021" name="PeerJ">
        <title>Extensive microbial diversity within the chicken gut microbiome revealed by metagenomics and culture.</title>
        <authorList>
            <person name="Gilroy R."/>
            <person name="Ravi A."/>
            <person name="Getino M."/>
            <person name="Pursley I."/>
            <person name="Horton D.L."/>
            <person name="Alikhan N.F."/>
            <person name="Baker D."/>
            <person name="Gharbi K."/>
            <person name="Hall N."/>
            <person name="Watson M."/>
            <person name="Adriaenssens E.M."/>
            <person name="Foster-Nyarko E."/>
            <person name="Jarju S."/>
            <person name="Secka A."/>
            <person name="Antonio M."/>
            <person name="Oren A."/>
            <person name="Chaudhuri R.R."/>
            <person name="La Ragione R."/>
            <person name="Hildebrand F."/>
            <person name="Pallen M.J."/>
        </authorList>
    </citation>
    <scope>NUCLEOTIDE SEQUENCE</scope>
    <source>
        <strain evidence="1">5134</strain>
    </source>
</reference>
<dbReference type="AlphaFoldDB" id="A0A9D2CCY6"/>
<reference evidence="1" key="2">
    <citation type="submission" date="2021-04" db="EMBL/GenBank/DDBJ databases">
        <authorList>
            <person name="Gilroy R."/>
        </authorList>
    </citation>
    <scope>NUCLEOTIDE SEQUENCE</scope>
    <source>
        <strain evidence="1">5134</strain>
    </source>
</reference>